<protein>
    <submittedName>
        <fullName evidence="1">Uncharacterized protein</fullName>
    </submittedName>
</protein>
<comment type="caution">
    <text evidence="1">The sequence shown here is derived from an EMBL/GenBank/DDBJ whole genome shotgun (WGS) entry which is preliminary data.</text>
</comment>
<proteinExistence type="predicted"/>
<name>A0ABS0JJE1_9ACTN</name>
<reference evidence="1 2" key="1">
    <citation type="submission" date="2020-11" db="EMBL/GenBank/DDBJ databases">
        <title>Sequencing the genomes of 1000 actinobacteria strains.</title>
        <authorList>
            <person name="Klenk H.-P."/>
        </authorList>
    </citation>
    <scope>NUCLEOTIDE SEQUENCE [LARGE SCALE GENOMIC DNA]</scope>
    <source>
        <strain evidence="1 2">DSM 101692</strain>
    </source>
</reference>
<organism evidence="1 2">
    <name type="scientific">Micromonospora ureilytica</name>
    <dbReference type="NCBI Taxonomy" id="709868"/>
    <lineage>
        <taxon>Bacteria</taxon>
        <taxon>Bacillati</taxon>
        <taxon>Actinomycetota</taxon>
        <taxon>Actinomycetes</taxon>
        <taxon>Micromonosporales</taxon>
        <taxon>Micromonosporaceae</taxon>
        <taxon>Micromonospora</taxon>
    </lineage>
</organism>
<accession>A0ABS0JJE1</accession>
<sequence length="55" mass="6523">MPADDRRRPRASVCRVLRVTTLSCRVLPFRRIGQMATLAWMLRYETVTPVFRIRC</sequence>
<evidence type="ECO:0000313" key="1">
    <source>
        <dbReference type="EMBL" id="MBG6066855.1"/>
    </source>
</evidence>
<dbReference type="EMBL" id="JADOTX010000001">
    <property type="protein sequence ID" value="MBG6066855.1"/>
    <property type="molecule type" value="Genomic_DNA"/>
</dbReference>
<dbReference type="Proteomes" id="UP000614915">
    <property type="component" value="Unassembled WGS sequence"/>
</dbReference>
<keyword evidence="2" id="KW-1185">Reference proteome</keyword>
<evidence type="ECO:0000313" key="2">
    <source>
        <dbReference type="Proteomes" id="UP000614915"/>
    </source>
</evidence>
<gene>
    <name evidence="1" type="ORF">IW248_003142</name>
</gene>